<comment type="caution">
    <text evidence="2">The sequence shown here is derived from an EMBL/GenBank/DDBJ whole genome shotgun (WGS) entry which is preliminary data.</text>
</comment>
<dbReference type="Gene3D" id="3.40.50.1820">
    <property type="entry name" value="alpha/beta hydrolase"/>
    <property type="match status" value="1"/>
</dbReference>
<dbReference type="Proteomes" id="UP000626092">
    <property type="component" value="Unassembled WGS sequence"/>
</dbReference>
<name>A0A834HK28_RHOSS</name>
<dbReference type="OrthoDB" id="17560at2759"/>
<accession>A0A834HK28</accession>
<dbReference type="PANTHER" id="PTHR17630:SF44">
    <property type="entry name" value="PROTEIN AIM2"/>
    <property type="match status" value="1"/>
</dbReference>
<dbReference type="InterPro" id="IPR002925">
    <property type="entry name" value="Dienelactn_hydro"/>
</dbReference>
<reference evidence="2" key="1">
    <citation type="submission" date="2019-11" db="EMBL/GenBank/DDBJ databases">
        <authorList>
            <person name="Liu Y."/>
            <person name="Hou J."/>
            <person name="Li T.-Q."/>
            <person name="Guan C.-H."/>
            <person name="Wu X."/>
            <person name="Wu H.-Z."/>
            <person name="Ling F."/>
            <person name="Zhang R."/>
            <person name="Shi X.-G."/>
            <person name="Ren J.-P."/>
            <person name="Chen E.-F."/>
            <person name="Sun J.-M."/>
        </authorList>
    </citation>
    <scope>NUCLEOTIDE SEQUENCE</scope>
    <source>
        <strain evidence="2">Adult_tree_wgs_1</strain>
        <tissue evidence="2">Leaves</tissue>
    </source>
</reference>
<sequence>MSGSQCCENPPALRSSCGSSGSVLELGGLNAYVTGPSDSKLAILLISDVFGYEAPNLRKLADKVAAAGFYVVVSDFFYGDPYSPSNSEKPLPVWIQSHGTDKGFEDAKPVIAALKNKGFSAIGAAGFCWGAKVVVELGKSDYIQAAVLLHPSLVTIDDIKGKLPQHILLLPRHILFREAIRQRRQQSMTDGMFLMGQSRDYLVSQVDALVGSTTPHLGLPIELKAPIAILGAEVDSISPPELLKKFEEVLSSRAELNGYVKIFPGTSHGWTVRYNVEDETAVKRAEEAHQNMLDWFVEYVK</sequence>
<feature type="domain" description="Dienelactone hydrolase" evidence="1">
    <location>
        <begin position="212"/>
        <end position="299"/>
    </location>
</feature>
<gene>
    <name evidence="2" type="ORF">RHSIM_Rhsim01G0276700</name>
</gene>
<dbReference type="Pfam" id="PF01738">
    <property type="entry name" value="DLH"/>
    <property type="match status" value="2"/>
</dbReference>
<dbReference type="PANTHER" id="PTHR17630">
    <property type="entry name" value="DIENELACTONE HYDROLASE"/>
    <property type="match status" value="1"/>
</dbReference>
<feature type="domain" description="Dienelactone hydrolase" evidence="1">
    <location>
        <begin position="30"/>
        <end position="156"/>
    </location>
</feature>
<dbReference type="EMBL" id="WJXA01000001">
    <property type="protein sequence ID" value="KAF7153861.1"/>
    <property type="molecule type" value="Genomic_DNA"/>
</dbReference>
<evidence type="ECO:0000313" key="2">
    <source>
        <dbReference type="EMBL" id="KAF7153861.1"/>
    </source>
</evidence>
<dbReference type="InterPro" id="IPR029058">
    <property type="entry name" value="AB_hydrolase_fold"/>
</dbReference>
<dbReference type="GO" id="GO:0016787">
    <property type="term" value="F:hydrolase activity"/>
    <property type="evidence" value="ECO:0007669"/>
    <property type="project" value="InterPro"/>
</dbReference>
<evidence type="ECO:0000313" key="3">
    <source>
        <dbReference type="Proteomes" id="UP000626092"/>
    </source>
</evidence>
<evidence type="ECO:0000259" key="1">
    <source>
        <dbReference type="Pfam" id="PF01738"/>
    </source>
</evidence>
<dbReference type="SUPFAM" id="SSF53474">
    <property type="entry name" value="alpha/beta-Hydrolases"/>
    <property type="match status" value="1"/>
</dbReference>
<dbReference type="AlphaFoldDB" id="A0A834HK28"/>
<proteinExistence type="predicted"/>
<organism evidence="2 3">
    <name type="scientific">Rhododendron simsii</name>
    <name type="common">Sims's rhododendron</name>
    <dbReference type="NCBI Taxonomy" id="118357"/>
    <lineage>
        <taxon>Eukaryota</taxon>
        <taxon>Viridiplantae</taxon>
        <taxon>Streptophyta</taxon>
        <taxon>Embryophyta</taxon>
        <taxon>Tracheophyta</taxon>
        <taxon>Spermatophyta</taxon>
        <taxon>Magnoliopsida</taxon>
        <taxon>eudicotyledons</taxon>
        <taxon>Gunneridae</taxon>
        <taxon>Pentapetalae</taxon>
        <taxon>asterids</taxon>
        <taxon>Ericales</taxon>
        <taxon>Ericaceae</taxon>
        <taxon>Ericoideae</taxon>
        <taxon>Rhodoreae</taxon>
        <taxon>Rhododendron</taxon>
    </lineage>
</organism>
<keyword evidence="3" id="KW-1185">Reference proteome</keyword>
<protein>
    <recommendedName>
        <fullName evidence="1">Dienelactone hydrolase domain-containing protein</fullName>
    </recommendedName>
</protein>